<gene>
    <name evidence="1" type="ORF">LMG26788_02194</name>
</gene>
<accession>A0A6S7D469</accession>
<dbReference type="AlphaFoldDB" id="A0A6S7D469"/>
<dbReference type="Proteomes" id="UP000494203">
    <property type="component" value="Unassembled WGS sequence"/>
</dbReference>
<dbReference type="RefSeq" id="WP_175140791.1">
    <property type="nucleotide sequence ID" value="NZ_CADIKZ010000005.1"/>
</dbReference>
<protein>
    <recommendedName>
        <fullName evidence="3">ADP-ribosyl-(Dinitrogen reductase) hydrolase</fullName>
    </recommendedName>
</protein>
<keyword evidence="2" id="KW-1185">Reference proteome</keyword>
<evidence type="ECO:0008006" key="3">
    <source>
        <dbReference type="Google" id="ProtNLM"/>
    </source>
</evidence>
<sequence length="102" mass="11846">MLLNNIVIVPEIRHKLETKHQVREIEVHQCFLNRDGPYVEDTEEEHATDSGYPTEWFVAETDKGRLLKVFFVYENGNVYVKSAFDANEKSIALYEQERDAAG</sequence>
<reference evidence="1 2" key="1">
    <citation type="submission" date="2020-04" db="EMBL/GenBank/DDBJ databases">
        <authorList>
            <person name="De Canck E."/>
        </authorList>
    </citation>
    <scope>NUCLEOTIDE SEQUENCE [LARGE SCALE GENOMIC DNA]</scope>
    <source>
        <strain evidence="1 2">LMG 26788</strain>
    </source>
</reference>
<name>A0A6S7D469_9BURK</name>
<dbReference type="EMBL" id="CADIKZ010000005">
    <property type="protein sequence ID" value="CAB3859638.1"/>
    <property type="molecule type" value="Genomic_DNA"/>
</dbReference>
<evidence type="ECO:0000313" key="1">
    <source>
        <dbReference type="EMBL" id="CAB3859638.1"/>
    </source>
</evidence>
<proteinExistence type="predicted"/>
<evidence type="ECO:0000313" key="2">
    <source>
        <dbReference type="Proteomes" id="UP000494203"/>
    </source>
</evidence>
<organism evidence="1 2">
    <name type="scientific">Achromobacter pulmonis</name>
    <dbReference type="NCBI Taxonomy" id="1389932"/>
    <lineage>
        <taxon>Bacteria</taxon>
        <taxon>Pseudomonadati</taxon>
        <taxon>Pseudomonadota</taxon>
        <taxon>Betaproteobacteria</taxon>
        <taxon>Burkholderiales</taxon>
        <taxon>Alcaligenaceae</taxon>
        <taxon>Achromobacter</taxon>
    </lineage>
</organism>